<keyword evidence="2" id="KW-1185">Reference proteome</keyword>
<evidence type="ECO:0000313" key="1">
    <source>
        <dbReference type="EMBL" id="GMM35973.1"/>
    </source>
</evidence>
<comment type="caution">
    <text evidence="1">The sequence shown here is derived from an EMBL/GenBank/DDBJ whole genome shotgun (WGS) entry which is preliminary data.</text>
</comment>
<evidence type="ECO:0000313" key="2">
    <source>
        <dbReference type="Proteomes" id="UP001360560"/>
    </source>
</evidence>
<reference evidence="1 2" key="1">
    <citation type="journal article" date="2023" name="Elife">
        <title>Identification of key yeast species and microbe-microbe interactions impacting larval growth of Drosophila in the wild.</title>
        <authorList>
            <person name="Mure A."/>
            <person name="Sugiura Y."/>
            <person name="Maeda R."/>
            <person name="Honda K."/>
            <person name="Sakurai N."/>
            <person name="Takahashi Y."/>
            <person name="Watada M."/>
            <person name="Katoh T."/>
            <person name="Gotoh A."/>
            <person name="Gotoh Y."/>
            <person name="Taniguchi I."/>
            <person name="Nakamura K."/>
            <person name="Hayashi T."/>
            <person name="Katayama T."/>
            <person name="Uemura T."/>
            <person name="Hattori Y."/>
        </authorList>
    </citation>
    <scope>NUCLEOTIDE SEQUENCE [LARGE SCALE GENOMIC DNA]</scope>
    <source>
        <strain evidence="1 2">SC-9</strain>
    </source>
</reference>
<dbReference type="Proteomes" id="UP001360560">
    <property type="component" value="Unassembled WGS sequence"/>
</dbReference>
<dbReference type="AlphaFoldDB" id="A0AAV5QM80"/>
<gene>
    <name evidence="1" type="ORF">DASC09_032980</name>
</gene>
<protein>
    <recommendedName>
        <fullName evidence="3">Biogenesis of lysosome-related organelles complex 1 subunit CNL1</fullName>
    </recommendedName>
</protein>
<dbReference type="EMBL" id="BTFZ01000011">
    <property type="protein sequence ID" value="GMM35973.1"/>
    <property type="molecule type" value="Genomic_DNA"/>
</dbReference>
<organism evidence="1 2">
    <name type="scientific">Saccharomycopsis crataegensis</name>
    <dbReference type="NCBI Taxonomy" id="43959"/>
    <lineage>
        <taxon>Eukaryota</taxon>
        <taxon>Fungi</taxon>
        <taxon>Dikarya</taxon>
        <taxon>Ascomycota</taxon>
        <taxon>Saccharomycotina</taxon>
        <taxon>Saccharomycetes</taxon>
        <taxon>Saccharomycopsidaceae</taxon>
        <taxon>Saccharomycopsis</taxon>
    </lineage>
</organism>
<dbReference type="GeneID" id="90073948"/>
<proteinExistence type="predicted"/>
<name>A0AAV5QM80_9ASCO</name>
<sequence>MSFTVPGNTLGVTPPDIPHCVELEHLISVDKYLVDFEKAVDFERAIYPLRHDSSTQGVDFENQHQKIKSFRDELIFEFRLSRSPLLIGHARRIQEMNDTIGKLSESIDSIQQRMNYCCQNGPASSRDLT</sequence>
<evidence type="ECO:0008006" key="3">
    <source>
        <dbReference type="Google" id="ProtNLM"/>
    </source>
</evidence>
<accession>A0AAV5QM80</accession>
<dbReference type="RefSeq" id="XP_064852969.1">
    <property type="nucleotide sequence ID" value="XM_064996897.1"/>
</dbReference>